<comment type="caution">
    <text evidence="1">The sequence shown here is derived from an EMBL/GenBank/DDBJ whole genome shotgun (WGS) entry which is preliminary data.</text>
</comment>
<protein>
    <submittedName>
        <fullName evidence="1">Uncharacterized protein</fullName>
    </submittedName>
</protein>
<evidence type="ECO:0000313" key="1">
    <source>
        <dbReference type="EMBL" id="KNC26518.1"/>
    </source>
</evidence>
<sequence>SKRYIQPSRRVHSRITKISFAENKKQIKDTAKAKEYYKNNFKRNKKCELKHVQQTPSRKKLRRAPFFITQTTLIRVSSFKSTTKSSHTEALNPSSRHTPNNYYGYNNSTEQLYFFHLKSRLIINNCYECGLVKVVWSSSSRDLYRAIHENAERNLKQSLCRIDSVVSI</sequence>
<name>A0A0L0C2D3_LUCCU</name>
<dbReference type="AlphaFoldDB" id="A0A0L0C2D3"/>
<accession>A0A0L0C2D3</accession>
<keyword evidence="2" id="KW-1185">Reference proteome</keyword>
<proteinExistence type="predicted"/>
<feature type="non-terminal residue" evidence="1">
    <location>
        <position position="168"/>
    </location>
</feature>
<feature type="non-terminal residue" evidence="1">
    <location>
        <position position="1"/>
    </location>
</feature>
<reference evidence="1 2" key="1">
    <citation type="journal article" date="2015" name="Nat. Commun.">
        <title>Lucilia cuprina genome unlocks parasitic fly biology to underpin future interventions.</title>
        <authorList>
            <person name="Anstead C.A."/>
            <person name="Korhonen P.K."/>
            <person name="Young N.D."/>
            <person name="Hall R.S."/>
            <person name="Jex A.R."/>
            <person name="Murali S.C."/>
            <person name="Hughes D.S."/>
            <person name="Lee S.F."/>
            <person name="Perry T."/>
            <person name="Stroehlein A.J."/>
            <person name="Ansell B.R."/>
            <person name="Breugelmans B."/>
            <person name="Hofmann A."/>
            <person name="Qu J."/>
            <person name="Dugan S."/>
            <person name="Lee S.L."/>
            <person name="Chao H."/>
            <person name="Dinh H."/>
            <person name="Han Y."/>
            <person name="Doddapaneni H.V."/>
            <person name="Worley K.C."/>
            <person name="Muzny D.M."/>
            <person name="Ioannidis P."/>
            <person name="Waterhouse R.M."/>
            <person name="Zdobnov E.M."/>
            <person name="James P.J."/>
            <person name="Bagnall N.H."/>
            <person name="Kotze A.C."/>
            <person name="Gibbs R.A."/>
            <person name="Richards S."/>
            <person name="Batterham P."/>
            <person name="Gasser R.B."/>
        </authorList>
    </citation>
    <scope>NUCLEOTIDE SEQUENCE [LARGE SCALE GENOMIC DNA]</scope>
    <source>
        <strain evidence="1 2">LS</strain>
        <tissue evidence="1">Full body</tissue>
    </source>
</reference>
<organism evidence="1 2">
    <name type="scientific">Lucilia cuprina</name>
    <name type="common">Green bottle fly</name>
    <name type="synonym">Australian sheep blowfly</name>
    <dbReference type="NCBI Taxonomy" id="7375"/>
    <lineage>
        <taxon>Eukaryota</taxon>
        <taxon>Metazoa</taxon>
        <taxon>Ecdysozoa</taxon>
        <taxon>Arthropoda</taxon>
        <taxon>Hexapoda</taxon>
        <taxon>Insecta</taxon>
        <taxon>Pterygota</taxon>
        <taxon>Neoptera</taxon>
        <taxon>Endopterygota</taxon>
        <taxon>Diptera</taxon>
        <taxon>Brachycera</taxon>
        <taxon>Muscomorpha</taxon>
        <taxon>Oestroidea</taxon>
        <taxon>Calliphoridae</taxon>
        <taxon>Luciliinae</taxon>
        <taxon>Lucilia</taxon>
    </lineage>
</organism>
<dbReference type="Proteomes" id="UP000037069">
    <property type="component" value="Unassembled WGS sequence"/>
</dbReference>
<dbReference type="EMBL" id="JRES01000984">
    <property type="protein sequence ID" value="KNC26518.1"/>
    <property type="molecule type" value="Genomic_DNA"/>
</dbReference>
<evidence type="ECO:0000313" key="2">
    <source>
        <dbReference type="Proteomes" id="UP000037069"/>
    </source>
</evidence>
<gene>
    <name evidence="1" type="ORF">FF38_08638</name>
</gene>